<dbReference type="Proteomes" id="UP001054945">
    <property type="component" value="Unassembled WGS sequence"/>
</dbReference>
<evidence type="ECO:0000313" key="2">
    <source>
        <dbReference type="Proteomes" id="UP001054945"/>
    </source>
</evidence>
<dbReference type="EMBL" id="BPLR01013525">
    <property type="protein sequence ID" value="GIY61815.1"/>
    <property type="molecule type" value="Genomic_DNA"/>
</dbReference>
<keyword evidence="2" id="KW-1185">Reference proteome</keyword>
<comment type="caution">
    <text evidence="1">The sequence shown here is derived from an EMBL/GenBank/DDBJ whole genome shotgun (WGS) entry which is preliminary data.</text>
</comment>
<dbReference type="AlphaFoldDB" id="A0AAV4UWT0"/>
<proteinExistence type="predicted"/>
<accession>A0AAV4UWT0</accession>
<name>A0AAV4UWT0_CAEEX</name>
<gene>
    <name evidence="1" type="ORF">CEXT_559301</name>
</gene>
<protein>
    <submittedName>
        <fullName evidence="1">Uncharacterized protein</fullName>
    </submittedName>
</protein>
<evidence type="ECO:0000313" key="1">
    <source>
        <dbReference type="EMBL" id="GIY61815.1"/>
    </source>
</evidence>
<reference evidence="1 2" key="1">
    <citation type="submission" date="2021-06" db="EMBL/GenBank/DDBJ databases">
        <title>Caerostris extrusa draft genome.</title>
        <authorList>
            <person name="Kono N."/>
            <person name="Arakawa K."/>
        </authorList>
    </citation>
    <scope>NUCLEOTIDE SEQUENCE [LARGE SCALE GENOMIC DNA]</scope>
</reference>
<organism evidence="1 2">
    <name type="scientific">Caerostris extrusa</name>
    <name type="common">Bark spider</name>
    <name type="synonym">Caerostris bankana</name>
    <dbReference type="NCBI Taxonomy" id="172846"/>
    <lineage>
        <taxon>Eukaryota</taxon>
        <taxon>Metazoa</taxon>
        <taxon>Ecdysozoa</taxon>
        <taxon>Arthropoda</taxon>
        <taxon>Chelicerata</taxon>
        <taxon>Arachnida</taxon>
        <taxon>Araneae</taxon>
        <taxon>Araneomorphae</taxon>
        <taxon>Entelegynae</taxon>
        <taxon>Araneoidea</taxon>
        <taxon>Araneidae</taxon>
        <taxon>Caerostris</taxon>
    </lineage>
</organism>
<sequence length="95" mass="10682">MKILQSASCFIELISFERAIAQYLVHSREVELVNMMKSCSGGLSRAFGRSVMVLPSVMAAKINIKILQSTSCSIELISFERAIEQYLIHSREVEL</sequence>